<comment type="caution">
    <text evidence="2">The sequence shown here is derived from an EMBL/GenBank/DDBJ whole genome shotgun (WGS) entry which is preliminary data.</text>
</comment>
<protein>
    <submittedName>
        <fullName evidence="2">28645_t:CDS:1</fullName>
    </submittedName>
</protein>
<evidence type="ECO:0000256" key="1">
    <source>
        <dbReference type="SAM" id="MobiDB-lite"/>
    </source>
</evidence>
<sequence length="556" mass="65157">MNIMRKYVLSAIEIEDDEIEIEDDDSEIDDYSEYDNYNTSDSFIDDEEVKEIYTEYHENDNIQSDENEEDSSDENNTDLSDDDERKRKTKTNFSHQTDYNFGDKENIICNPLLSFYIKIPKENTIDKFSKSSQKMFNDLSKKFNFIIETFNSRDDINLNYLYELLKIIHNTYIDAEFLKLKKKFKLYFLNKASTTVKLKFNEKNVASKKVEKKDQKKVYELILKDQPKTVQIIISAIDISNSYIDYVLSTWKNPSDYYSEKNAIQRISENSQTGDEELKFEDIIDILNDNDANNIDKVLKEFKSRGNEIKSIFKLVKDIANLLAFKILNEQGNPLGGDKEWLSLNEDNFEKTLNVLKENEELKLALEEKNENCSPKIMNGLVDYAVKLNLDIKDLSYLLKGTSLRNYIYVEEDYSMENPKTTPKNFTFIDQFKQLSLYDLDETDGYNYNDRYEPVNYVDNDKENNEFKFKENDNIEDNNRFEFEGNKKIGNNTGNVYMEDSNDLKDSEAHLPYEIDTDSNSKNRKLRLSLKEEIDKISMSVNSISKTAATQISALK</sequence>
<feature type="region of interest" description="Disordered" evidence="1">
    <location>
        <begin position="16"/>
        <end position="91"/>
    </location>
</feature>
<feature type="compositionally biased region" description="Basic and acidic residues" evidence="1">
    <location>
        <begin position="50"/>
        <end position="60"/>
    </location>
</feature>
<evidence type="ECO:0000313" key="2">
    <source>
        <dbReference type="EMBL" id="CAG8780521.1"/>
    </source>
</evidence>
<name>A0A9N9JGC3_9GLOM</name>
<reference evidence="2" key="1">
    <citation type="submission" date="2021-06" db="EMBL/GenBank/DDBJ databases">
        <authorList>
            <person name="Kallberg Y."/>
            <person name="Tangrot J."/>
            <person name="Rosling A."/>
        </authorList>
    </citation>
    <scope>NUCLEOTIDE SEQUENCE</scope>
    <source>
        <strain evidence="2">MA453B</strain>
    </source>
</reference>
<gene>
    <name evidence="2" type="ORF">DERYTH_LOCUS19589</name>
</gene>
<feature type="compositionally biased region" description="Acidic residues" evidence="1">
    <location>
        <begin position="16"/>
        <end position="33"/>
    </location>
</feature>
<dbReference type="OrthoDB" id="10605158at2759"/>
<dbReference type="Proteomes" id="UP000789405">
    <property type="component" value="Unassembled WGS sequence"/>
</dbReference>
<dbReference type="AlphaFoldDB" id="A0A9N9JGC3"/>
<organism evidence="2 3">
    <name type="scientific">Dentiscutata erythropus</name>
    <dbReference type="NCBI Taxonomy" id="1348616"/>
    <lineage>
        <taxon>Eukaryota</taxon>
        <taxon>Fungi</taxon>
        <taxon>Fungi incertae sedis</taxon>
        <taxon>Mucoromycota</taxon>
        <taxon>Glomeromycotina</taxon>
        <taxon>Glomeromycetes</taxon>
        <taxon>Diversisporales</taxon>
        <taxon>Gigasporaceae</taxon>
        <taxon>Dentiscutata</taxon>
    </lineage>
</organism>
<feature type="non-terminal residue" evidence="2">
    <location>
        <position position="556"/>
    </location>
</feature>
<feature type="compositionally biased region" description="Acidic residues" evidence="1">
    <location>
        <begin position="63"/>
        <end position="82"/>
    </location>
</feature>
<evidence type="ECO:0000313" key="3">
    <source>
        <dbReference type="Proteomes" id="UP000789405"/>
    </source>
</evidence>
<dbReference type="EMBL" id="CAJVPY010021707">
    <property type="protein sequence ID" value="CAG8780521.1"/>
    <property type="molecule type" value="Genomic_DNA"/>
</dbReference>
<keyword evidence="3" id="KW-1185">Reference proteome</keyword>
<proteinExistence type="predicted"/>
<accession>A0A9N9JGC3</accession>